<dbReference type="InterPro" id="IPR018062">
    <property type="entry name" value="HTH_AraC-typ_CS"/>
</dbReference>
<reference evidence="6" key="1">
    <citation type="submission" date="2016-10" db="EMBL/GenBank/DDBJ databases">
        <title>The complete genome sequence of the rumen bacterium Butyrivibrio hungatei MB2003.</title>
        <authorList>
            <person name="Palevich N."/>
            <person name="Kelly W.J."/>
            <person name="Leahy S.C."/>
            <person name="Altermann E."/>
            <person name="Rakonjac J."/>
            <person name="Attwood G.T."/>
        </authorList>
    </citation>
    <scope>NUCLEOTIDE SEQUENCE [LARGE SCALE GENOMIC DNA]</scope>
    <source>
        <strain evidence="6">MB2003</strain>
    </source>
</reference>
<dbReference type="OrthoDB" id="9807321at2"/>
<evidence type="ECO:0000256" key="2">
    <source>
        <dbReference type="ARBA" id="ARBA00023125"/>
    </source>
</evidence>
<evidence type="ECO:0000313" key="5">
    <source>
        <dbReference type="EMBL" id="AOZ95409.1"/>
    </source>
</evidence>
<dbReference type="GO" id="GO:0003700">
    <property type="term" value="F:DNA-binding transcription factor activity"/>
    <property type="evidence" value="ECO:0007669"/>
    <property type="project" value="InterPro"/>
</dbReference>
<name>A0A1D9NYT3_9FIRM</name>
<dbReference type="SMART" id="SM00342">
    <property type="entry name" value="HTH_ARAC"/>
    <property type="match status" value="1"/>
</dbReference>
<dbReference type="InterPro" id="IPR037923">
    <property type="entry name" value="HTH-like"/>
</dbReference>
<accession>A0A1D9NYT3</accession>
<dbReference type="InterPro" id="IPR018060">
    <property type="entry name" value="HTH_AraC"/>
</dbReference>
<proteinExistence type="predicted"/>
<evidence type="ECO:0000256" key="3">
    <source>
        <dbReference type="ARBA" id="ARBA00023163"/>
    </source>
</evidence>
<keyword evidence="3" id="KW-0804">Transcription</keyword>
<dbReference type="KEGG" id="bhu:bhn_I0375"/>
<feature type="domain" description="HTH araC/xylS-type" evidence="4">
    <location>
        <begin position="185"/>
        <end position="282"/>
    </location>
</feature>
<dbReference type="SUPFAM" id="SSF51215">
    <property type="entry name" value="Regulatory protein AraC"/>
    <property type="match status" value="1"/>
</dbReference>
<dbReference type="PROSITE" id="PS00041">
    <property type="entry name" value="HTH_ARAC_FAMILY_1"/>
    <property type="match status" value="1"/>
</dbReference>
<keyword evidence="2" id="KW-0238">DNA-binding</keyword>
<dbReference type="PANTHER" id="PTHR43280">
    <property type="entry name" value="ARAC-FAMILY TRANSCRIPTIONAL REGULATOR"/>
    <property type="match status" value="1"/>
</dbReference>
<evidence type="ECO:0000313" key="6">
    <source>
        <dbReference type="Proteomes" id="UP000179284"/>
    </source>
</evidence>
<keyword evidence="6" id="KW-1185">Reference proteome</keyword>
<keyword evidence="1" id="KW-0805">Transcription regulation</keyword>
<dbReference type="Proteomes" id="UP000179284">
    <property type="component" value="Chromosome I"/>
</dbReference>
<dbReference type="EMBL" id="CP017831">
    <property type="protein sequence ID" value="AOZ95409.1"/>
    <property type="molecule type" value="Genomic_DNA"/>
</dbReference>
<dbReference type="PROSITE" id="PS01124">
    <property type="entry name" value="HTH_ARAC_FAMILY_2"/>
    <property type="match status" value="1"/>
</dbReference>
<gene>
    <name evidence="5" type="ORF">bhn_I0375</name>
</gene>
<protein>
    <submittedName>
        <fullName evidence="5">AraC family transcriptional regulator</fullName>
    </submittedName>
</protein>
<dbReference type="PANTHER" id="PTHR43280:SF2">
    <property type="entry name" value="HTH-TYPE TRANSCRIPTIONAL REGULATOR EXSA"/>
    <property type="match status" value="1"/>
</dbReference>
<dbReference type="RefSeq" id="WP_071175187.1">
    <property type="nucleotide sequence ID" value="NZ_CP017831.1"/>
</dbReference>
<evidence type="ECO:0000259" key="4">
    <source>
        <dbReference type="PROSITE" id="PS01124"/>
    </source>
</evidence>
<dbReference type="GO" id="GO:0043565">
    <property type="term" value="F:sequence-specific DNA binding"/>
    <property type="evidence" value="ECO:0007669"/>
    <property type="project" value="InterPro"/>
</dbReference>
<dbReference type="Gene3D" id="1.10.10.60">
    <property type="entry name" value="Homeodomain-like"/>
    <property type="match status" value="1"/>
</dbReference>
<sequence length="282" mass="32320">MGISFEIAGNHKIESANYVTNVVPMFHPDRVLEVHDFLYILDGTWEIYENNTAYEMEKDDLLILSAGNHHYGKKPSSAGNKHMYIHLYQESKELNASKTADPVSSPSSTSTTALTSGSPLFHCASNPRIKQYFKEIIATHLSDNPSITQEMKEEKISLLMGLMLWEMSSLQKSLESKPKHSELISEIIDLLQTNPHHMYTTEEIADKFYVCSKTVSNMFKGAYDVTFYSYQMSMKLEMVRQYLSDHPYETLASAARNYGFYDEFHLGKAYKKKFGFSPKRKI</sequence>
<evidence type="ECO:0000256" key="1">
    <source>
        <dbReference type="ARBA" id="ARBA00023015"/>
    </source>
</evidence>
<dbReference type="AlphaFoldDB" id="A0A1D9NYT3"/>
<dbReference type="Pfam" id="PF12833">
    <property type="entry name" value="HTH_18"/>
    <property type="match status" value="1"/>
</dbReference>
<organism evidence="5 6">
    <name type="scientific">Butyrivibrio hungatei</name>
    <dbReference type="NCBI Taxonomy" id="185008"/>
    <lineage>
        <taxon>Bacteria</taxon>
        <taxon>Bacillati</taxon>
        <taxon>Bacillota</taxon>
        <taxon>Clostridia</taxon>
        <taxon>Lachnospirales</taxon>
        <taxon>Lachnospiraceae</taxon>
        <taxon>Butyrivibrio</taxon>
    </lineage>
</organism>